<evidence type="ECO:0000313" key="5">
    <source>
        <dbReference type="RefSeq" id="XP_029118640.1"/>
    </source>
</evidence>
<dbReference type="Gene3D" id="3.10.590.10">
    <property type="entry name" value="ph1033 like domains"/>
    <property type="match status" value="1"/>
</dbReference>
<dbReference type="PANTHER" id="PTHR12357:SF89">
    <property type="entry name" value="YTH DOMAIN-CONTAINING FAMILY PROTEIN"/>
    <property type="match status" value="1"/>
</dbReference>
<feature type="compositionally biased region" description="Basic and acidic residues" evidence="2">
    <location>
        <begin position="8"/>
        <end position="27"/>
    </location>
</feature>
<evidence type="ECO:0000313" key="4">
    <source>
        <dbReference type="Proteomes" id="UP000504607"/>
    </source>
</evidence>
<dbReference type="GO" id="GO:1990247">
    <property type="term" value="F:N6-methyladenosine-containing RNA reader activity"/>
    <property type="evidence" value="ECO:0007669"/>
    <property type="project" value="UniProtKB-UniRule"/>
</dbReference>
<organism evidence="4 5">
    <name type="scientific">Elaeis guineensis var. tenera</name>
    <name type="common">Oil palm</name>
    <dbReference type="NCBI Taxonomy" id="51953"/>
    <lineage>
        <taxon>Eukaryota</taxon>
        <taxon>Viridiplantae</taxon>
        <taxon>Streptophyta</taxon>
        <taxon>Embryophyta</taxon>
        <taxon>Tracheophyta</taxon>
        <taxon>Spermatophyta</taxon>
        <taxon>Magnoliopsida</taxon>
        <taxon>Liliopsida</taxon>
        <taxon>Arecaceae</taxon>
        <taxon>Arecoideae</taxon>
        <taxon>Cocoseae</taxon>
        <taxon>Elaeidinae</taxon>
        <taxon>Elaeis</taxon>
    </lineage>
</organism>
<dbReference type="PROSITE" id="PS50882">
    <property type="entry name" value="YTH"/>
    <property type="match status" value="1"/>
</dbReference>
<dbReference type="PANTHER" id="PTHR12357">
    <property type="entry name" value="YTH YT521-B HOMOLOGY DOMAIN-CONTAINING"/>
    <property type="match status" value="1"/>
</dbReference>
<dbReference type="Pfam" id="PF04146">
    <property type="entry name" value="YTH"/>
    <property type="match status" value="1"/>
</dbReference>
<dbReference type="GO" id="GO:0003729">
    <property type="term" value="F:mRNA binding"/>
    <property type="evidence" value="ECO:0007669"/>
    <property type="project" value="UniProtKB-UniRule"/>
</dbReference>
<feature type="region of interest" description="Disordered" evidence="2">
    <location>
        <begin position="1"/>
        <end position="75"/>
    </location>
</feature>
<feature type="domain" description="YTH" evidence="3">
    <location>
        <begin position="431"/>
        <end position="568"/>
    </location>
</feature>
<keyword evidence="1" id="KW-0694">RNA-binding</keyword>
<comment type="similarity">
    <text evidence="1">Belongs to the YTHDF family.</text>
</comment>
<keyword evidence="4" id="KW-1185">Reference proteome</keyword>
<gene>
    <name evidence="5" type="primary">LOC105039361</name>
</gene>
<dbReference type="RefSeq" id="XP_029118640.1">
    <property type="nucleotide sequence ID" value="XM_029262807.1"/>
</dbReference>
<name>A0A8N4F188_ELAGV</name>
<dbReference type="AlphaFoldDB" id="A0A8N4F188"/>
<dbReference type="OrthoDB" id="306690at2759"/>
<evidence type="ECO:0000256" key="1">
    <source>
        <dbReference type="RuleBase" id="RU369095"/>
    </source>
</evidence>
<protein>
    <recommendedName>
        <fullName evidence="1">YTH domain-containing family protein</fullName>
    </recommendedName>
</protein>
<feature type="compositionally biased region" description="Polar residues" evidence="2">
    <location>
        <begin position="397"/>
        <end position="413"/>
    </location>
</feature>
<feature type="region of interest" description="Disordered" evidence="2">
    <location>
        <begin position="599"/>
        <end position="625"/>
    </location>
</feature>
<dbReference type="GO" id="GO:0005737">
    <property type="term" value="C:cytoplasm"/>
    <property type="evidence" value="ECO:0007669"/>
    <property type="project" value="TreeGrafter"/>
</dbReference>
<dbReference type="GO" id="GO:0061157">
    <property type="term" value="P:mRNA destabilization"/>
    <property type="evidence" value="ECO:0007669"/>
    <property type="project" value="TreeGrafter"/>
</dbReference>
<feature type="compositionally biased region" description="Polar residues" evidence="2">
    <location>
        <begin position="47"/>
        <end position="60"/>
    </location>
</feature>
<feature type="region of interest" description="Disordered" evidence="2">
    <location>
        <begin position="381"/>
        <end position="414"/>
    </location>
</feature>
<dbReference type="InterPro" id="IPR045168">
    <property type="entry name" value="YTH_prot"/>
</dbReference>
<reference evidence="5" key="1">
    <citation type="submission" date="2025-08" db="UniProtKB">
        <authorList>
            <consortium name="RefSeq"/>
        </authorList>
    </citation>
    <scope>IDENTIFICATION</scope>
</reference>
<dbReference type="CDD" id="cd21134">
    <property type="entry name" value="YTH"/>
    <property type="match status" value="1"/>
</dbReference>
<sequence>MATGNQEGPDRIESMEPVELSKVDAEQKTLCAEDSNEQPLSAKDETSVSPNVSHDSNTMNLPKDAPGQLGSLDAGGDRSAAYPTNIYAPQAQAFFSGGYENATGEFEEYPRFLNVEGLEVGPTGVYNENPSLMYHTGYGYSPQMPYGPYSPVTTPLPPASGDGHLYTPQHFPFSGPYYQQPVPPSMPFLTSPTPVSQAELTIPVDQQGAFLADASNSSGMLFGPGPRYHVSYGSFGRGSFAGNFGNPGFYDLRQGLDGFGSGGLWSDWLKSPDGTGPLTPLSPAASPQPIGALGPFGQSTMPLAGMAPQQQKPFYGFGSSFSSHDRLYPHGGIYPQGSNVGGSLPRLGINVRSLSAIDNGRKRGKGGASLCSCNGTPDFLCEQNRGPRSTRPKNPAVEQNSSVDGKIDNSTTKANRELYNSPDFVMENKDAKFFIIKSYSEDNVHKSIKYGVWASTANGNRKLDSAYHEAKEKDNPSPVFLFFSVNASAQFCGVAEMIGPVDFERSVNYWQQDKWTGQFPVKWHIVKDVPNNLCRHIILENNDNKPITNSRDTQEVKLEQGLEMLSIFKNHDADTSILDDFDFYEEREKAMQERKAWQLQHQQQQLSNSRVAPSEVAGNDQRNPAVISGDVIKQISKSFAQAVQLEEGKNADPAGN</sequence>
<accession>A0A8N4F188</accession>
<dbReference type="Proteomes" id="UP000504607">
    <property type="component" value="Chromosome 2"/>
</dbReference>
<evidence type="ECO:0000256" key="2">
    <source>
        <dbReference type="SAM" id="MobiDB-lite"/>
    </source>
</evidence>
<dbReference type="InterPro" id="IPR007275">
    <property type="entry name" value="YTH_domain"/>
</dbReference>
<dbReference type="GeneID" id="105039361"/>
<comment type="function">
    <text evidence="1">Specifically recognizes and binds N6-methyladenosine (m6A)-containing RNAs, and regulates mRNA stability. M6A is a modification present at internal sites of mRNAs and some non-coding RNAs and plays a role in mRNA stability and processing.</text>
</comment>
<evidence type="ECO:0000259" key="3">
    <source>
        <dbReference type="PROSITE" id="PS50882"/>
    </source>
</evidence>
<proteinExistence type="inferred from homology"/>